<keyword evidence="2" id="KW-0813">Transport</keyword>
<dbReference type="PANTHER" id="PTHR42948:SF1">
    <property type="entry name" value="TRANSPORTER"/>
    <property type="match status" value="1"/>
</dbReference>
<feature type="transmembrane region" description="Helical" evidence="6">
    <location>
        <begin position="328"/>
        <end position="352"/>
    </location>
</feature>
<dbReference type="SUPFAM" id="SSF161070">
    <property type="entry name" value="SNF-like"/>
    <property type="match status" value="1"/>
</dbReference>
<evidence type="ECO:0000256" key="1">
    <source>
        <dbReference type="ARBA" id="ARBA00004141"/>
    </source>
</evidence>
<accession>A0A934UUY2</accession>
<dbReference type="InterPro" id="IPR000175">
    <property type="entry name" value="Na/ntran_symport"/>
</dbReference>
<dbReference type="NCBIfam" id="NF037979">
    <property type="entry name" value="Na_transp"/>
    <property type="match status" value="1"/>
</dbReference>
<feature type="transmembrane region" description="Helical" evidence="6">
    <location>
        <begin position="266"/>
        <end position="292"/>
    </location>
</feature>
<dbReference type="EMBL" id="JAEHOH010000012">
    <property type="protein sequence ID" value="MBK0419300.1"/>
    <property type="molecule type" value="Genomic_DNA"/>
</dbReference>
<dbReference type="RefSeq" id="WP_200115442.1">
    <property type="nucleotide sequence ID" value="NZ_JAEHOH010000012.1"/>
</dbReference>
<evidence type="ECO:0000256" key="3">
    <source>
        <dbReference type="ARBA" id="ARBA00022692"/>
    </source>
</evidence>
<feature type="transmembrane region" description="Helical" evidence="6">
    <location>
        <begin position="437"/>
        <end position="459"/>
    </location>
</feature>
<dbReference type="PROSITE" id="PS50267">
    <property type="entry name" value="NA_NEUROTRAN_SYMP_3"/>
    <property type="match status" value="1"/>
</dbReference>
<dbReference type="Pfam" id="PF00209">
    <property type="entry name" value="SNF"/>
    <property type="match status" value="2"/>
</dbReference>
<sequence length="527" mass="55971">MTQSTSAPAAPQREQWSGQIGFIFAAIGSAVGLGNIWRFPGVAFENGGGAFLIPYFVALLTAGIPILLFDYALGHRFRGSAPLAFRRTAGRAGEAVGWFQVMINVFIATFYTVVVAWAASYFVFSFDLKWGDDATGYFVGEYLRVAEAPFTLDFVPAVLIPVVIAWVVVLLIQSTGVAKGIEKANVIFLPLLVVSFLALVIGALTLPGAVEGLNAFFTPDFAALADPQVWIAAYGQIFFSLSVAFGIMLTYSSYRKRRSNLSGPGLVVAFANSSFELLAGVGVFATLGFFAFQQGIPVSEVSGTGVGLAFMTFPAIVAEMPMSQLFGILFFGSIVMAGLTSLISVLEVVFSAVMDKFGLSRKQAVWGVGGVLALVSILLYTTTSGLTALDTIDNWANNIGIVASAVAASVVVMWIYKRGPELAFHVSQVSTFKVGRIWRLLVSVLGPVVIGFMLIQVVIGLVSEGYGGYPAWYTTLFGWGAVAVMLVAAGVFTALPWKRDPGGFTPYPAYPPAPATAAAEKNEGSGR</sequence>
<dbReference type="PRINTS" id="PR00176">
    <property type="entry name" value="NANEUSMPORT"/>
</dbReference>
<evidence type="ECO:0000256" key="6">
    <source>
        <dbReference type="SAM" id="Phobius"/>
    </source>
</evidence>
<keyword evidence="8" id="KW-1185">Reference proteome</keyword>
<dbReference type="Proteomes" id="UP000608530">
    <property type="component" value="Unassembled WGS sequence"/>
</dbReference>
<feature type="transmembrane region" description="Helical" evidence="6">
    <location>
        <begin position="154"/>
        <end position="172"/>
    </location>
</feature>
<feature type="transmembrane region" description="Helical" evidence="6">
    <location>
        <begin position="20"/>
        <end position="39"/>
    </location>
</feature>
<comment type="subcellular location">
    <subcellularLocation>
        <location evidence="1">Membrane</location>
        <topology evidence="1">Multi-pass membrane protein</topology>
    </subcellularLocation>
</comment>
<dbReference type="AlphaFoldDB" id="A0A934UUY2"/>
<feature type="transmembrane region" description="Helical" evidence="6">
    <location>
        <begin position="471"/>
        <end position="495"/>
    </location>
</feature>
<feature type="transmembrane region" description="Helical" evidence="6">
    <location>
        <begin position="95"/>
        <end position="124"/>
    </location>
</feature>
<evidence type="ECO:0000256" key="2">
    <source>
        <dbReference type="ARBA" id="ARBA00022448"/>
    </source>
</evidence>
<keyword evidence="5 6" id="KW-0472">Membrane</keyword>
<comment type="caution">
    <text evidence="7">The sequence shown here is derived from an EMBL/GenBank/DDBJ whole genome shotgun (WGS) entry which is preliminary data.</text>
</comment>
<keyword evidence="3 6" id="KW-0812">Transmembrane</keyword>
<proteinExistence type="predicted"/>
<protein>
    <submittedName>
        <fullName evidence="7">Sodium-dependent transporter</fullName>
    </submittedName>
</protein>
<evidence type="ECO:0000313" key="7">
    <source>
        <dbReference type="EMBL" id="MBK0419300.1"/>
    </source>
</evidence>
<keyword evidence="4 6" id="KW-1133">Transmembrane helix</keyword>
<dbReference type="InterPro" id="IPR037272">
    <property type="entry name" value="SNS_sf"/>
</dbReference>
<reference evidence="7" key="1">
    <citation type="submission" date="2020-12" db="EMBL/GenBank/DDBJ databases">
        <title>Leucobacter sp. CAS1, isolated from Chromium sludge.</title>
        <authorList>
            <person name="Xu Z."/>
        </authorList>
    </citation>
    <scope>NUCLEOTIDE SEQUENCE</scope>
    <source>
        <strain evidence="7">CSA1</strain>
    </source>
</reference>
<gene>
    <name evidence="7" type="ORF">JD276_09665</name>
</gene>
<dbReference type="GO" id="GO:0016020">
    <property type="term" value="C:membrane"/>
    <property type="evidence" value="ECO:0007669"/>
    <property type="project" value="UniProtKB-SubCell"/>
</dbReference>
<evidence type="ECO:0000313" key="8">
    <source>
        <dbReference type="Proteomes" id="UP000608530"/>
    </source>
</evidence>
<evidence type="ECO:0000256" key="5">
    <source>
        <dbReference type="ARBA" id="ARBA00023136"/>
    </source>
</evidence>
<feature type="transmembrane region" description="Helical" evidence="6">
    <location>
        <begin position="364"/>
        <end position="383"/>
    </location>
</feature>
<dbReference type="CDD" id="cd10334">
    <property type="entry name" value="SLC6sbd_u1"/>
    <property type="match status" value="1"/>
</dbReference>
<name>A0A934UUY2_9MICO</name>
<feature type="transmembrane region" description="Helical" evidence="6">
    <location>
        <begin position="51"/>
        <end position="74"/>
    </location>
</feature>
<evidence type="ECO:0000256" key="4">
    <source>
        <dbReference type="ARBA" id="ARBA00022989"/>
    </source>
</evidence>
<feature type="transmembrane region" description="Helical" evidence="6">
    <location>
        <begin position="395"/>
        <end position="416"/>
    </location>
</feature>
<dbReference type="PANTHER" id="PTHR42948">
    <property type="entry name" value="TRANSPORTER"/>
    <property type="match status" value="1"/>
</dbReference>
<feature type="transmembrane region" description="Helical" evidence="6">
    <location>
        <begin position="229"/>
        <end position="254"/>
    </location>
</feature>
<feature type="transmembrane region" description="Helical" evidence="6">
    <location>
        <begin position="184"/>
        <end position="209"/>
    </location>
</feature>
<organism evidence="7 8">
    <name type="scientific">Leucobacter chromiisoli</name>
    <dbReference type="NCBI Taxonomy" id="2796471"/>
    <lineage>
        <taxon>Bacteria</taxon>
        <taxon>Bacillati</taxon>
        <taxon>Actinomycetota</taxon>
        <taxon>Actinomycetes</taxon>
        <taxon>Micrococcales</taxon>
        <taxon>Microbacteriaceae</taxon>
        <taxon>Leucobacter</taxon>
    </lineage>
</organism>